<dbReference type="Proteomes" id="UP000298277">
    <property type="component" value="Unassembled WGS sequence"/>
</dbReference>
<dbReference type="SUPFAM" id="SSF53187">
    <property type="entry name" value="Zn-dependent exopeptidases"/>
    <property type="match status" value="1"/>
</dbReference>
<evidence type="ECO:0008006" key="3">
    <source>
        <dbReference type="Google" id="ProtNLM"/>
    </source>
</evidence>
<sequence length="306" mass="33619">MSILPVLAAASFVNESLDRTDCIEDIGCGFVSAKNGWSEIHIGELPIIITSPHGGTLLPSEMSDRTTGTLGNDSNTADLAYKIGQEINVRLGKRPHLVINRVDRSKVDMNRRIDEAMDDFVSPAFAENRIAYEDFHRFVSAAKGDVQKRFRRGILIDVHGHGQEQDIVQLGFNLTEAELESDENEWAADLLHRSSSVQSLVDAGGISLREVLIGDDAIGTLLEEKGYPSFPNRQLRNFPSSADNHYFTGGFISDVYGSDDGGNVDAFQMETPGPNVRNDETLRAAFAGKFAESLIRFLKKAGYTIP</sequence>
<name>A0A5F1YZA3_9LEPT</name>
<organism evidence="1 2">
    <name type="scientific">Leptospira gomenensis</name>
    <dbReference type="NCBI Taxonomy" id="2484974"/>
    <lineage>
        <taxon>Bacteria</taxon>
        <taxon>Pseudomonadati</taxon>
        <taxon>Spirochaetota</taxon>
        <taxon>Spirochaetia</taxon>
        <taxon>Leptospirales</taxon>
        <taxon>Leptospiraceae</taxon>
        <taxon>Leptospira</taxon>
    </lineage>
</organism>
<dbReference type="AlphaFoldDB" id="A0A5F1YZA3"/>
<dbReference type="OrthoDB" id="9785394at2"/>
<proteinExistence type="predicted"/>
<keyword evidence="2" id="KW-1185">Reference proteome</keyword>
<evidence type="ECO:0000313" key="1">
    <source>
        <dbReference type="EMBL" id="TGK39228.1"/>
    </source>
</evidence>
<evidence type="ECO:0000313" key="2">
    <source>
        <dbReference type="Proteomes" id="UP000298277"/>
    </source>
</evidence>
<protein>
    <recommendedName>
        <fullName evidence="3">N-formylglutamate amidohydrolase</fullName>
    </recommendedName>
</protein>
<gene>
    <name evidence="1" type="ORF">EHQ17_00685</name>
</gene>
<reference evidence="1" key="1">
    <citation type="journal article" date="2019" name="PLoS Negl. Trop. Dis.">
        <title>Revisiting the worldwide diversity of Leptospira species in the environment.</title>
        <authorList>
            <person name="Vincent A.T."/>
            <person name="Schiettekatte O."/>
            <person name="Bourhy P."/>
            <person name="Veyrier F.J."/>
            <person name="Picardeau M."/>
        </authorList>
    </citation>
    <scope>NUCLEOTIDE SEQUENCE [LARGE SCALE GENOMIC DNA]</scope>
    <source>
        <strain evidence="1">201800299</strain>
    </source>
</reference>
<dbReference type="Gene3D" id="3.40.630.40">
    <property type="entry name" value="Zn-dependent exopeptidases"/>
    <property type="match status" value="1"/>
</dbReference>
<dbReference type="EMBL" id="RQFA01000007">
    <property type="protein sequence ID" value="TGK39228.1"/>
    <property type="molecule type" value="Genomic_DNA"/>
</dbReference>
<dbReference type="RefSeq" id="WP_135591100.1">
    <property type="nucleotide sequence ID" value="NZ_RQEZ01000060.1"/>
</dbReference>
<accession>A0A5F1YZA3</accession>
<comment type="caution">
    <text evidence="1">The sequence shown here is derived from an EMBL/GenBank/DDBJ whole genome shotgun (WGS) entry which is preliminary data.</text>
</comment>